<organism evidence="1 2">
    <name type="scientific">Deinococcus marmoris</name>
    <dbReference type="NCBI Taxonomy" id="249408"/>
    <lineage>
        <taxon>Bacteria</taxon>
        <taxon>Thermotogati</taxon>
        <taxon>Deinococcota</taxon>
        <taxon>Deinococci</taxon>
        <taxon>Deinococcales</taxon>
        <taxon>Deinococcaceae</taxon>
        <taxon>Deinococcus</taxon>
    </lineage>
</organism>
<keyword evidence="2" id="KW-1185">Reference proteome</keyword>
<gene>
    <name evidence="1" type="ORF">BOO71_0004516</name>
</gene>
<accession>A0A1U7P148</accession>
<dbReference type="Proteomes" id="UP000186607">
    <property type="component" value="Unassembled WGS sequence"/>
</dbReference>
<reference evidence="1 2" key="1">
    <citation type="submission" date="2017-01" db="EMBL/GenBank/DDBJ databases">
        <title>Genome Analysis of Deinococcus marmoris KOPRI26562.</title>
        <authorList>
            <person name="Kim J.H."/>
            <person name="Oh H.-M."/>
        </authorList>
    </citation>
    <scope>NUCLEOTIDE SEQUENCE [LARGE SCALE GENOMIC DNA]</scope>
    <source>
        <strain evidence="1 2">KOPRI26562</strain>
    </source>
</reference>
<proteinExistence type="predicted"/>
<dbReference type="EMBL" id="MSTI01000052">
    <property type="protein sequence ID" value="OLV18878.1"/>
    <property type="molecule type" value="Genomic_DNA"/>
</dbReference>
<name>A0A1U7P148_9DEIO</name>
<dbReference type="AlphaFoldDB" id="A0A1U7P148"/>
<protein>
    <recommendedName>
        <fullName evidence="3">2-dehydropantoate 2-reductase</fullName>
    </recommendedName>
</protein>
<dbReference type="STRING" id="249408.BOO71_0004516"/>
<evidence type="ECO:0000313" key="2">
    <source>
        <dbReference type="Proteomes" id="UP000186607"/>
    </source>
</evidence>
<comment type="caution">
    <text evidence="1">The sequence shown here is derived from an EMBL/GenBank/DDBJ whole genome shotgun (WGS) entry which is preliminary data.</text>
</comment>
<sequence length="268" mass="29144">MQDLPLNHTYDLIVVSVQHYRFAEVMAFLNGRVGDATVLLFNNLWTDPQAAVSALPAKQLVWGFPRAGGGFRPDGVLAGGLLKNVMIGQFGPRAKASSEHAPTRREQAVRELFRSSGFGIQRQYDFQGWLWFHFLINAALLPQAYRAGSFAKLMASDAHLREGVLNVRELVPLLAARGVDVKQHLADVGVFSLPLPVAARILNLAPRLIAPAQAVIETALVGEGDLEREVRPIALDVLAEAQRLGVAVPRLEAFVAQLDSVENAGGML</sequence>
<evidence type="ECO:0008006" key="3">
    <source>
        <dbReference type="Google" id="ProtNLM"/>
    </source>
</evidence>
<evidence type="ECO:0000313" key="1">
    <source>
        <dbReference type="EMBL" id="OLV18878.1"/>
    </source>
</evidence>